<evidence type="ECO:0000256" key="4">
    <source>
        <dbReference type="ARBA" id="ARBA00022427"/>
    </source>
</evidence>
<dbReference type="GO" id="GO:0005198">
    <property type="term" value="F:structural molecule activity"/>
    <property type="evidence" value="ECO:0007669"/>
    <property type="project" value="InterPro"/>
</dbReference>
<feature type="transmembrane region" description="Helical" evidence="10">
    <location>
        <begin position="126"/>
        <end position="149"/>
    </location>
</feature>
<dbReference type="RefSeq" id="XP_042125362.1">
    <property type="nucleotide sequence ID" value="XM_042269428.1"/>
</dbReference>
<dbReference type="GO" id="GO:0005886">
    <property type="term" value="C:plasma membrane"/>
    <property type="evidence" value="ECO:0007669"/>
    <property type="project" value="UniProtKB-SubCell"/>
</dbReference>
<protein>
    <submittedName>
        <fullName evidence="11">Claudin-34-like</fullName>
    </submittedName>
</protein>
<dbReference type="OrthoDB" id="9895009at2759"/>
<name>A0A6I9MII5_PERMB</name>
<reference evidence="11" key="2">
    <citation type="submission" date="2025-08" db="UniProtKB">
        <authorList>
            <consortium name="Ensembl"/>
        </authorList>
    </citation>
    <scope>IDENTIFICATION</scope>
</reference>
<keyword evidence="4" id="KW-0796">Tight junction</keyword>
<evidence type="ECO:0000256" key="3">
    <source>
        <dbReference type="ARBA" id="ARBA00008295"/>
    </source>
</evidence>
<feature type="transmembrane region" description="Helical" evidence="10">
    <location>
        <begin position="177"/>
        <end position="202"/>
    </location>
</feature>
<organism evidence="11 12">
    <name type="scientific">Peromyscus maniculatus bairdii</name>
    <name type="common">Prairie deer mouse</name>
    <dbReference type="NCBI Taxonomy" id="230844"/>
    <lineage>
        <taxon>Eukaryota</taxon>
        <taxon>Metazoa</taxon>
        <taxon>Chordata</taxon>
        <taxon>Craniata</taxon>
        <taxon>Vertebrata</taxon>
        <taxon>Euteleostomi</taxon>
        <taxon>Mammalia</taxon>
        <taxon>Eutheria</taxon>
        <taxon>Euarchontoglires</taxon>
        <taxon>Glires</taxon>
        <taxon>Rodentia</taxon>
        <taxon>Myomorpha</taxon>
        <taxon>Muroidea</taxon>
        <taxon>Cricetidae</taxon>
        <taxon>Neotominae</taxon>
        <taxon>Peromyscus</taxon>
    </lineage>
</organism>
<reference evidence="11" key="3">
    <citation type="submission" date="2025-09" db="UniProtKB">
        <authorList>
            <consortium name="Ensembl"/>
        </authorList>
    </citation>
    <scope>IDENTIFICATION</scope>
</reference>
<comment type="similarity">
    <text evidence="3">Belongs to the claudin family.</text>
</comment>
<dbReference type="AlphaFoldDB" id="A0A6I9MII5"/>
<proteinExistence type="inferred from homology"/>
<evidence type="ECO:0000256" key="10">
    <source>
        <dbReference type="SAM" id="Phobius"/>
    </source>
</evidence>
<keyword evidence="6 10" id="KW-0812">Transmembrane</keyword>
<dbReference type="Ensembl" id="ENSPEMT00000039952.1">
    <property type="protein sequence ID" value="ENSPEMP00000029714.1"/>
    <property type="gene ID" value="ENSPEMG00000026374.1"/>
</dbReference>
<feature type="transmembrane region" description="Helical" evidence="10">
    <location>
        <begin position="90"/>
        <end position="114"/>
    </location>
</feature>
<accession>A0A6I9MII5</accession>
<keyword evidence="9 10" id="KW-0472">Membrane</keyword>
<dbReference type="InterPro" id="IPR006187">
    <property type="entry name" value="Claudin"/>
</dbReference>
<dbReference type="RefSeq" id="XP_006997508.1">
    <property type="nucleotide sequence ID" value="XM_006997446.2"/>
</dbReference>
<evidence type="ECO:0000256" key="8">
    <source>
        <dbReference type="ARBA" id="ARBA00022989"/>
    </source>
</evidence>
<keyword evidence="7" id="KW-0965">Cell junction</keyword>
<gene>
    <name evidence="11" type="primary">LOC102912347</name>
</gene>
<dbReference type="GeneTree" id="ENSGT00390000005717"/>
<evidence type="ECO:0000256" key="7">
    <source>
        <dbReference type="ARBA" id="ARBA00022949"/>
    </source>
</evidence>
<dbReference type="Gene3D" id="1.20.140.150">
    <property type="match status" value="1"/>
</dbReference>
<keyword evidence="12" id="KW-1185">Reference proteome</keyword>
<evidence type="ECO:0000256" key="1">
    <source>
        <dbReference type="ARBA" id="ARBA00004435"/>
    </source>
</evidence>
<sequence>MLMRNYNRQMGGFALTIMAWILCCISMRLPQWQIWHYEDPMTFKPTVAFVGIWRACVLHNGNNSSNIRICHQYNYHDSFVPLYIRINQHLLLVSSLLGLFGKITTIIALWTMFMGRVWRNSICNPFSLSGILNINASSFIYFAVLLNYISTIRKWGVAFPPSFNMPSHPDTQKMGSAMALAIISVVLFLFSGTIFLSSNLAIGKTPRSKI</sequence>
<evidence type="ECO:0000256" key="2">
    <source>
        <dbReference type="ARBA" id="ARBA00004651"/>
    </source>
</evidence>
<reference evidence="11 12" key="1">
    <citation type="submission" date="2018-10" db="EMBL/GenBank/DDBJ databases">
        <title>Improved assembly of the deer mouse Peromyscus maniculatus genome.</title>
        <authorList>
            <person name="Lassance J.-M."/>
            <person name="Hoekstra H.E."/>
        </authorList>
    </citation>
    <scope>NUCLEOTIDE SEQUENCE [LARGE SCALE GENOMIC DNA]</scope>
</reference>
<dbReference type="GO" id="GO:0005923">
    <property type="term" value="C:bicellular tight junction"/>
    <property type="evidence" value="ECO:0007669"/>
    <property type="project" value="UniProtKB-SubCell"/>
</dbReference>
<keyword evidence="8 10" id="KW-1133">Transmembrane helix</keyword>
<dbReference type="Proteomes" id="UP000694547">
    <property type="component" value="Chromosome X"/>
</dbReference>
<dbReference type="InterPro" id="IPR004031">
    <property type="entry name" value="PMP22/EMP/MP20/Claudin"/>
</dbReference>
<evidence type="ECO:0000256" key="5">
    <source>
        <dbReference type="ARBA" id="ARBA00022475"/>
    </source>
</evidence>
<keyword evidence="5" id="KW-1003">Cell membrane</keyword>
<evidence type="ECO:0000256" key="6">
    <source>
        <dbReference type="ARBA" id="ARBA00022692"/>
    </source>
</evidence>
<dbReference type="Pfam" id="PF13903">
    <property type="entry name" value="Claudin_2"/>
    <property type="match status" value="1"/>
</dbReference>
<evidence type="ECO:0000313" key="11">
    <source>
        <dbReference type="Ensembl" id="ENSPEMP00000029714.1"/>
    </source>
</evidence>
<comment type="subcellular location">
    <subcellularLocation>
        <location evidence="1">Cell junction</location>
        <location evidence="1">Tight junction</location>
    </subcellularLocation>
    <subcellularLocation>
        <location evidence="2">Cell membrane</location>
        <topology evidence="2">Multi-pass membrane protein</topology>
    </subcellularLocation>
</comment>
<evidence type="ECO:0000313" key="12">
    <source>
        <dbReference type="Proteomes" id="UP000694547"/>
    </source>
</evidence>
<feature type="transmembrane region" description="Helical" evidence="10">
    <location>
        <begin position="12"/>
        <end position="29"/>
    </location>
</feature>
<dbReference type="PANTHER" id="PTHR12002">
    <property type="entry name" value="CLAUDIN"/>
    <property type="match status" value="1"/>
</dbReference>
<evidence type="ECO:0000256" key="9">
    <source>
        <dbReference type="ARBA" id="ARBA00023136"/>
    </source>
</evidence>